<reference evidence="2" key="1">
    <citation type="submission" date="2019-10" db="EMBL/GenBank/DDBJ databases">
        <title>Conservation and host-specific expression of non-tandemly repeated heterogenous ribosome RNA gene in arbuscular mycorrhizal fungi.</title>
        <authorList>
            <person name="Maeda T."/>
            <person name="Kobayashi Y."/>
            <person name="Nakagawa T."/>
            <person name="Ezawa T."/>
            <person name="Yamaguchi K."/>
            <person name="Bino T."/>
            <person name="Nishimoto Y."/>
            <person name="Shigenobu S."/>
            <person name="Kawaguchi M."/>
        </authorList>
    </citation>
    <scope>NUCLEOTIDE SEQUENCE</scope>
    <source>
        <strain evidence="2">HR1</strain>
    </source>
</reference>
<comment type="caution">
    <text evidence="2">The sequence shown here is derived from an EMBL/GenBank/DDBJ whole genome shotgun (WGS) entry which is preliminary data.</text>
</comment>
<feature type="compositionally biased region" description="Polar residues" evidence="1">
    <location>
        <begin position="116"/>
        <end position="146"/>
    </location>
</feature>
<protein>
    <recommendedName>
        <fullName evidence="4">RING-type domain-containing protein</fullName>
    </recommendedName>
</protein>
<dbReference type="AlphaFoldDB" id="A0A8H3MCC1"/>
<evidence type="ECO:0008006" key="4">
    <source>
        <dbReference type="Google" id="ProtNLM"/>
    </source>
</evidence>
<dbReference type="EMBL" id="BLAL01000315">
    <property type="protein sequence ID" value="GET02708.1"/>
    <property type="molecule type" value="Genomic_DNA"/>
</dbReference>
<dbReference type="InterPro" id="IPR013083">
    <property type="entry name" value="Znf_RING/FYVE/PHD"/>
</dbReference>
<name>A0A8H3MCC1_9GLOM</name>
<dbReference type="Proteomes" id="UP000615446">
    <property type="component" value="Unassembled WGS sequence"/>
</dbReference>
<sequence>MFLCGEGLYLPREFLPFKEFTLASCGHVYHQKCLEKHLVNGEAICPNKKCNKAIETFLSPELLKGSQDKPSTADENTTSKPVDSENATPMGEDANGLFGGEEQSSSKTTDKASSSIQFNKETSDQATSPIEAVSTTSGNDSISKKFSSGKIQHPICKKCSEEISLELVFKGHRRFILSRTRELEEASGNETSNFLQLYDKIDSAESNNEYASRGLIFSYFDFGLYLDDMYKELKLEHGKDGSQALIKNEVREAIPEAKCSDEAALRKRMKRFISFLIA</sequence>
<dbReference type="SUPFAM" id="SSF57850">
    <property type="entry name" value="RING/U-box"/>
    <property type="match status" value="1"/>
</dbReference>
<dbReference type="Gene3D" id="3.30.40.10">
    <property type="entry name" value="Zinc/RING finger domain, C3HC4 (zinc finger)"/>
    <property type="match status" value="1"/>
</dbReference>
<organism evidence="2 3">
    <name type="scientific">Rhizophagus clarus</name>
    <dbReference type="NCBI Taxonomy" id="94130"/>
    <lineage>
        <taxon>Eukaryota</taxon>
        <taxon>Fungi</taxon>
        <taxon>Fungi incertae sedis</taxon>
        <taxon>Mucoromycota</taxon>
        <taxon>Glomeromycotina</taxon>
        <taxon>Glomeromycetes</taxon>
        <taxon>Glomerales</taxon>
        <taxon>Glomeraceae</taxon>
        <taxon>Rhizophagus</taxon>
    </lineage>
</organism>
<proteinExistence type="predicted"/>
<feature type="compositionally biased region" description="Low complexity" evidence="1">
    <location>
        <begin position="105"/>
        <end position="115"/>
    </location>
</feature>
<dbReference type="OrthoDB" id="8062037at2759"/>
<evidence type="ECO:0000256" key="1">
    <source>
        <dbReference type="SAM" id="MobiDB-lite"/>
    </source>
</evidence>
<accession>A0A8H3MCC1</accession>
<evidence type="ECO:0000313" key="3">
    <source>
        <dbReference type="Proteomes" id="UP000615446"/>
    </source>
</evidence>
<feature type="compositionally biased region" description="Polar residues" evidence="1">
    <location>
        <begin position="68"/>
        <end position="87"/>
    </location>
</feature>
<evidence type="ECO:0000313" key="2">
    <source>
        <dbReference type="EMBL" id="GET02708.1"/>
    </source>
</evidence>
<gene>
    <name evidence="2" type="ORF">RCL2_002907700</name>
</gene>
<feature type="region of interest" description="Disordered" evidence="1">
    <location>
        <begin position="63"/>
        <end position="146"/>
    </location>
</feature>